<dbReference type="SMART" id="SM00052">
    <property type="entry name" value="EAL"/>
    <property type="match status" value="1"/>
</dbReference>
<dbReference type="OrthoDB" id="9813903at2"/>
<feature type="domain" description="EAL" evidence="1">
    <location>
        <begin position="1"/>
        <end position="129"/>
    </location>
</feature>
<organism evidence="2 3">
    <name type="scientific">Tepidimonas fonticaldi</name>
    <dbReference type="NCBI Taxonomy" id="1101373"/>
    <lineage>
        <taxon>Bacteria</taxon>
        <taxon>Pseudomonadati</taxon>
        <taxon>Pseudomonadota</taxon>
        <taxon>Betaproteobacteria</taxon>
        <taxon>Burkholderiales</taxon>
        <taxon>Tepidimonas</taxon>
    </lineage>
</organism>
<dbReference type="STRING" id="1101373.A9O67_02200"/>
<dbReference type="RefSeq" id="WP_068607693.1">
    <property type="nucleotide sequence ID" value="NZ_LZDH01000045.1"/>
</dbReference>
<accession>A0A1A6DW76</accession>
<protein>
    <recommendedName>
        <fullName evidence="1">EAL domain-containing protein</fullName>
    </recommendedName>
</protein>
<dbReference type="Gene3D" id="3.20.20.450">
    <property type="entry name" value="EAL domain"/>
    <property type="match status" value="1"/>
</dbReference>
<dbReference type="Pfam" id="PF00563">
    <property type="entry name" value="EAL"/>
    <property type="match status" value="1"/>
</dbReference>
<dbReference type="EMBL" id="LZDH01000045">
    <property type="protein sequence ID" value="OBS31040.1"/>
    <property type="molecule type" value="Genomic_DNA"/>
</dbReference>
<proteinExistence type="predicted"/>
<dbReference type="GO" id="GO:0071111">
    <property type="term" value="F:cyclic-guanylate-specific phosphodiesterase activity"/>
    <property type="evidence" value="ECO:0007669"/>
    <property type="project" value="InterPro"/>
</dbReference>
<dbReference type="PROSITE" id="PS50883">
    <property type="entry name" value="EAL"/>
    <property type="match status" value="1"/>
</dbReference>
<evidence type="ECO:0000313" key="3">
    <source>
        <dbReference type="Proteomes" id="UP000091969"/>
    </source>
</evidence>
<dbReference type="AlphaFoldDB" id="A0A1A6DW76"/>
<dbReference type="InterPro" id="IPR050706">
    <property type="entry name" value="Cyclic-di-GMP_PDE-like"/>
</dbReference>
<dbReference type="InterPro" id="IPR035919">
    <property type="entry name" value="EAL_sf"/>
</dbReference>
<dbReference type="InterPro" id="IPR001633">
    <property type="entry name" value="EAL_dom"/>
</dbReference>
<gene>
    <name evidence="2" type="ORF">A9O67_02200</name>
</gene>
<dbReference type="Proteomes" id="UP000091969">
    <property type="component" value="Unassembled WGS sequence"/>
</dbReference>
<dbReference type="PANTHER" id="PTHR33121">
    <property type="entry name" value="CYCLIC DI-GMP PHOSPHODIESTERASE PDEF"/>
    <property type="match status" value="1"/>
</dbReference>
<reference evidence="2 3" key="1">
    <citation type="submission" date="2016-06" db="EMBL/GenBank/DDBJ databases">
        <title>Genome sequence of Tepidimonas fonticaldi PL17.</title>
        <authorList>
            <person name="Pinnaka A.K."/>
        </authorList>
    </citation>
    <scope>NUCLEOTIDE SEQUENCE [LARGE SCALE GENOMIC DNA]</scope>
    <source>
        <strain evidence="2 3">PL17</strain>
    </source>
</reference>
<evidence type="ECO:0000259" key="1">
    <source>
        <dbReference type="PROSITE" id="PS50883"/>
    </source>
</evidence>
<dbReference type="CDD" id="cd01948">
    <property type="entry name" value="EAL"/>
    <property type="match status" value="1"/>
</dbReference>
<keyword evidence="3" id="KW-1185">Reference proteome</keyword>
<dbReference type="PANTHER" id="PTHR33121:SF70">
    <property type="entry name" value="SIGNALING PROTEIN YKOW"/>
    <property type="match status" value="1"/>
</dbReference>
<dbReference type="SUPFAM" id="SSF141868">
    <property type="entry name" value="EAL domain-like"/>
    <property type="match status" value="1"/>
</dbReference>
<comment type="caution">
    <text evidence="2">The sequence shown here is derived from an EMBL/GenBank/DDBJ whole genome shotgun (WGS) entry which is preliminary data.</text>
</comment>
<name>A0A1A6DW76_9BURK</name>
<evidence type="ECO:0000313" key="2">
    <source>
        <dbReference type="EMBL" id="OBS31040.1"/>
    </source>
</evidence>
<sequence>MHSDDGHWHGEATARDREGHPLPLGVSLALDDFGTGYSSLAYLKRFPIRTLKIDRSFVTGIPHQISDGAIARAIVTVGQQLRQEIVAEGVETVEQMQFLRALGCDQLQGFLFSPPVDLDTFETLVRQDRRLSLDPPHS</sequence>